<reference evidence="3" key="1">
    <citation type="submission" date="2021-01" db="EMBL/GenBank/DDBJ databases">
        <title>Whole genome shotgun sequence of Rugosimonospora africana NBRC 104875.</title>
        <authorList>
            <person name="Komaki H."/>
            <person name="Tamura T."/>
        </authorList>
    </citation>
    <scope>NUCLEOTIDE SEQUENCE</scope>
    <source>
        <strain evidence="3">NBRC 104875</strain>
    </source>
</reference>
<feature type="domain" description="FHA" evidence="2">
    <location>
        <begin position="48"/>
        <end position="99"/>
    </location>
</feature>
<organism evidence="3 4">
    <name type="scientific">Rugosimonospora africana</name>
    <dbReference type="NCBI Taxonomy" id="556532"/>
    <lineage>
        <taxon>Bacteria</taxon>
        <taxon>Bacillati</taxon>
        <taxon>Actinomycetota</taxon>
        <taxon>Actinomycetes</taxon>
        <taxon>Micromonosporales</taxon>
        <taxon>Micromonosporaceae</taxon>
        <taxon>Rugosimonospora</taxon>
    </lineage>
</organism>
<name>A0A8J3VPT7_9ACTN</name>
<evidence type="ECO:0000256" key="1">
    <source>
        <dbReference type="ARBA" id="ARBA00022553"/>
    </source>
</evidence>
<keyword evidence="1" id="KW-0597">Phosphoprotein</keyword>
<evidence type="ECO:0000313" key="4">
    <source>
        <dbReference type="Proteomes" id="UP000642748"/>
    </source>
</evidence>
<dbReference type="SUPFAM" id="SSF49879">
    <property type="entry name" value="SMAD/FHA domain"/>
    <property type="match status" value="1"/>
</dbReference>
<keyword evidence="4" id="KW-1185">Reference proteome</keyword>
<evidence type="ECO:0000313" key="3">
    <source>
        <dbReference type="EMBL" id="GIH14277.1"/>
    </source>
</evidence>
<evidence type="ECO:0000259" key="2">
    <source>
        <dbReference type="PROSITE" id="PS50006"/>
    </source>
</evidence>
<dbReference type="PROSITE" id="PS50006">
    <property type="entry name" value="FHA_DOMAIN"/>
    <property type="match status" value="1"/>
</dbReference>
<sequence length="269" mass="29582">MTTREFVPQVLPDSIRSLADGVPPAPPGTIFALAADGGFAVPPRKFTLHFGRDKDDVHVPIGVNDPYVSRLHGVIVGDGREWWLRNRGKLPIRLPGEAMLLSGHELLIEPGYTPLLLGSPRRRSHLLEIHVVGSRTADAATGEHSRTRSPDVYDLSLVERLVLTALAQRYLRQEPYPQPVSWNQVAHDLSRLPDGRQWTPKVAAHIVGAVRERLAEGPDPIPGIRREDGVGEPVGNTLNHNLIQALLLSTTLMPSDLHLLGEEPDEDHG</sequence>
<dbReference type="EMBL" id="BONZ01000022">
    <property type="protein sequence ID" value="GIH14277.1"/>
    <property type="molecule type" value="Genomic_DNA"/>
</dbReference>
<accession>A0A8J3VPT7</accession>
<dbReference type="Proteomes" id="UP000642748">
    <property type="component" value="Unassembled WGS sequence"/>
</dbReference>
<proteinExistence type="predicted"/>
<dbReference type="CDD" id="cd00060">
    <property type="entry name" value="FHA"/>
    <property type="match status" value="1"/>
</dbReference>
<comment type="caution">
    <text evidence="3">The sequence shown here is derived from an EMBL/GenBank/DDBJ whole genome shotgun (WGS) entry which is preliminary data.</text>
</comment>
<dbReference type="InterPro" id="IPR008984">
    <property type="entry name" value="SMAD_FHA_dom_sf"/>
</dbReference>
<dbReference type="AlphaFoldDB" id="A0A8J3VPT7"/>
<protein>
    <recommendedName>
        <fullName evidence="2">FHA domain-containing protein</fullName>
    </recommendedName>
</protein>
<dbReference type="RefSeq" id="WP_203917947.1">
    <property type="nucleotide sequence ID" value="NZ_BONZ01000022.1"/>
</dbReference>
<dbReference type="InterPro" id="IPR000253">
    <property type="entry name" value="FHA_dom"/>
</dbReference>
<gene>
    <name evidence="3" type="ORF">Raf01_24490</name>
</gene>